<feature type="domain" description="BD-FAE-like" evidence="2">
    <location>
        <begin position="50"/>
        <end position="244"/>
    </location>
</feature>
<gene>
    <name evidence="3" type="ORF">IW15_15635</name>
</gene>
<dbReference type="Pfam" id="PF20434">
    <property type="entry name" value="BD-FAE"/>
    <property type="match status" value="1"/>
</dbReference>
<proteinExistence type="predicted"/>
<comment type="caution">
    <text evidence="3">The sequence shown here is derived from an EMBL/GenBank/DDBJ whole genome shotgun (WGS) entry which is preliminary data.</text>
</comment>
<dbReference type="AlphaFoldDB" id="A0A086A4M3"/>
<keyword evidence="4" id="KW-1185">Reference proteome</keyword>
<dbReference type="SUPFAM" id="SSF53474">
    <property type="entry name" value="alpha/beta-Hydrolases"/>
    <property type="match status" value="1"/>
</dbReference>
<dbReference type="InterPro" id="IPR050300">
    <property type="entry name" value="GDXG_lipolytic_enzyme"/>
</dbReference>
<accession>A0A086A4M3</accession>
<dbReference type="InterPro" id="IPR049492">
    <property type="entry name" value="BD-FAE-like_dom"/>
</dbReference>
<dbReference type="STRING" id="445961.IW15_15635"/>
<dbReference type="PROSITE" id="PS51257">
    <property type="entry name" value="PROKAR_LIPOPROTEIN"/>
    <property type="match status" value="1"/>
</dbReference>
<sequence length="290" mass="32889">MKKGLLIVLACISTLFLVQSCQKKILKLSDHISFDSEKNILYGKDSEQVMDFYVPHEKTTEKKDVFVILHGGGWRGGDKSQLTVFTLAMMQKFPDMVFANVNYRLASEARYGIPNQTDDVKTAMLYLEKRLHYKPKFILLGNSAGGHLSMLYAYHFDQEKKVKAVINIVGPADLSDSGFKSYEDYAFVEKHLIDPNMLTLNNKITDFASPVHWINTTSAPTLSYYGTADRVVPLSQKSILDSTLSRNNVLHESCEFNGGHLDWSKEPHDQFLINTIADFLKRLDGNKKTH</sequence>
<dbReference type="GO" id="GO:0016787">
    <property type="term" value="F:hydrolase activity"/>
    <property type="evidence" value="ECO:0007669"/>
    <property type="project" value="UniProtKB-KW"/>
</dbReference>
<evidence type="ECO:0000313" key="3">
    <source>
        <dbReference type="EMBL" id="KFF11637.1"/>
    </source>
</evidence>
<name>A0A086A4M3_9FLAO</name>
<dbReference type="PANTHER" id="PTHR48081">
    <property type="entry name" value="AB HYDROLASE SUPERFAMILY PROTEIN C4A8.06C"/>
    <property type="match status" value="1"/>
</dbReference>
<dbReference type="Gene3D" id="3.40.50.1820">
    <property type="entry name" value="alpha/beta hydrolase"/>
    <property type="match status" value="1"/>
</dbReference>
<dbReference type="EMBL" id="JPRH01000006">
    <property type="protein sequence ID" value="KFF11637.1"/>
    <property type="molecule type" value="Genomic_DNA"/>
</dbReference>
<protein>
    <submittedName>
        <fullName evidence="3">Acetyl esterase</fullName>
    </submittedName>
</protein>
<dbReference type="Proteomes" id="UP000028705">
    <property type="component" value="Unassembled WGS sequence"/>
</dbReference>
<evidence type="ECO:0000256" key="1">
    <source>
        <dbReference type="ARBA" id="ARBA00022801"/>
    </source>
</evidence>
<reference evidence="3 4" key="1">
    <citation type="submission" date="2014-07" db="EMBL/GenBank/DDBJ databases">
        <title>Genome of Chryseobacterium soli DSM 19298.</title>
        <authorList>
            <person name="Stropko S.J."/>
            <person name="Pipes S.E."/>
            <person name="Newman J."/>
        </authorList>
    </citation>
    <scope>NUCLEOTIDE SEQUENCE [LARGE SCALE GENOMIC DNA]</scope>
    <source>
        <strain evidence="3 4">DSM 19298</strain>
    </source>
</reference>
<dbReference type="eggNOG" id="COG0657">
    <property type="taxonomic scope" value="Bacteria"/>
</dbReference>
<evidence type="ECO:0000259" key="2">
    <source>
        <dbReference type="Pfam" id="PF20434"/>
    </source>
</evidence>
<dbReference type="RefSeq" id="WP_034712933.1">
    <property type="nucleotide sequence ID" value="NZ_JPRH01000006.1"/>
</dbReference>
<dbReference type="InterPro" id="IPR029058">
    <property type="entry name" value="AB_hydrolase_fold"/>
</dbReference>
<organism evidence="3 4">
    <name type="scientific">Chryseobacterium soli</name>
    <dbReference type="NCBI Taxonomy" id="445961"/>
    <lineage>
        <taxon>Bacteria</taxon>
        <taxon>Pseudomonadati</taxon>
        <taxon>Bacteroidota</taxon>
        <taxon>Flavobacteriia</taxon>
        <taxon>Flavobacteriales</taxon>
        <taxon>Weeksellaceae</taxon>
        <taxon>Chryseobacterium group</taxon>
        <taxon>Chryseobacterium</taxon>
    </lineage>
</organism>
<evidence type="ECO:0000313" key="4">
    <source>
        <dbReference type="Proteomes" id="UP000028705"/>
    </source>
</evidence>
<keyword evidence="1" id="KW-0378">Hydrolase</keyword>
<dbReference type="OrthoDB" id="9777975at2"/>